<dbReference type="SUPFAM" id="SSF46565">
    <property type="entry name" value="Chaperone J-domain"/>
    <property type="match status" value="1"/>
</dbReference>
<reference evidence="1" key="1">
    <citation type="submission" date="2020-01" db="EMBL/GenBank/DDBJ databases">
        <title>The Celery Genome Sequence Reveals Sequential Paleo-tetraploidization, Resistance Gene Elimination, Karyotype Evolution, and Functional Innovation in Apiales.</title>
        <authorList>
            <person name="Song X."/>
        </authorList>
    </citation>
    <scope>NUCLEOTIDE SEQUENCE</scope>
    <source>
        <tissue evidence="1">Leaf</tissue>
    </source>
</reference>
<dbReference type="InterPro" id="IPR036869">
    <property type="entry name" value="J_dom_sf"/>
</dbReference>
<name>A0A6L5B9E2_APIGR</name>
<comment type="caution">
    <text evidence="1">The sequence shown here is derived from an EMBL/GenBank/DDBJ whole genome shotgun (WGS) entry which is preliminary data.</text>
</comment>
<dbReference type="Proteomes" id="UP000593563">
    <property type="component" value="Unassembled WGS sequence"/>
</dbReference>
<sequence length="105" mass="12376">MNRRLSYLSGKEIKKAYHSKVKELFPDDLNAHDNFQRLETSYEIFTKYRQMMCDLEERERAAFASDSRGKSSMQRESSTGWWFGEVEDVVIRTSANISILCYSFI</sequence>
<dbReference type="EMBL" id="WRXP01004324">
    <property type="protein sequence ID" value="KAF1001457.1"/>
    <property type="molecule type" value="Genomic_DNA"/>
</dbReference>
<keyword evidence="2" id="KW-1185">Reference proteome</keyword>
<dbReference type="AlphaFoldDB" id="A0A6L5B9E2"/>
<dbReference type="PANTHER" id="PTHR45098:SF1">
    <property type="entry name" value="DNAJ DOMAIN CONTAINING PROTEIN, EXPRESSED"/>
    <property type="match status" value="1"/>
</dbReference>
<evidence type="ECO:0008006" key="3">
    <source>
        <dbReference type="Google" id="ProtNLM"/>
    </source>
</evidence>
<evidence type="ECO:0000313" key="2">
    <source>
        <dbReference type="Proteomes" id="UP000593563"/>
    </source>
</evidence>
<dbReference type="PANTHER" id="PTHR45098">
    <property type="entry name" value="DNAJ DOMAIN CONTAINING PROTEIN, EXPRESSED"/>
    <property type="match status" value="1"/>
</dbReference>
<protein>
    <recommendedName>
        <fullName evidence="3">J domain-containing protein</fullName>
    </recommendedName>
</protein>
<organism evidence="1 2">
    <name type="scientific">Apium graveolens</name>
    <name type="common">Celery</name>
    <dbReference type="NCBI Taxonomy" id="4045"/>
    <lineage>
        <taxon>Eukaryota</taxon>
        <taxon>Viridiplantae</taxon>
        <taxon>Streptophyta</taxon>
        <taxon>Embryophyta</taxon>
        <taxon>Tracheophyta</taxon>
        <taxon>Spermatophyta</taxon>
        <taxon>Magnoliopsida</taxon>
        <taxon>eudicotyledons</taxon>
        <taxon>Gunneridae</taxon>
        <taxon>Pentapetalae</taxon>
        <taxon>asterids</taxon>
        <taxon>campanulids</taxon>
        <taxon>Apiales</taxon>
        <taxon>Apiaceae</taxon>
        <taxon>Apioideae</taxon>
        <taxon>apioid superclade</taxon>
        <taxon>Apieae</taxon>
        <taxon>Apium</taxon>
    </lineage>
</organism>
<proteinExistence type="predicted"/>
<dbReference type="Gene3D" id="1.10.287.110">
    <property type="entry name" value="DnaJ domain"/>
    <property type="match status" value="1"/>
</dbReference>
<evidence type="ECO:0000313" key="1">
    <source>
        <dbReference type="EMBL" id="KAF1001457.1"/>
    </source>
</evidence>
<gene>
    <name evidence="1" type="ORF">AG4045_001585</name>
</gene>
<accession>A0A6L5B9E2</accession>